<gene>
    <name evidence="3" type="ORF">M2A_0559</name>
</gene>
<proteinExistence type="predicted"/>
<keyword evidence="2" id="KW-0812">Transmembrane</keyword>
<dbReference type="Proteomes" id="UP000028702">
    <property type="component" value="Unassembled WGS sequence"/>
</dbReference>
<name>A0A081B7P2_9HYPH</name>
<evidence type="ECO:0000313" key="3">
    <source>
        <dbReference type="EMBL" id="GAK44060.1"/>
    </source>
</evidence>
<feature type="transmembrane region" description="Helical" evidence="2">
    <location>
        <begin position="24"/>
        <end position="43"/>
    </location>
</feature>
<feature type="transmembrane region" description="Helical" evidence="2">
    <location>
        <begin position="55"/>
        <end position="79"/>
    </location>
</feature>
<keyword evidence="2" id="KW-1133">Transmembrane helix</keyword>
<organism evidence="3 4">
    <name type="scientific">Tepidicaulis marinus</name>
    <dbReference type="NCBI Taxonomy" id="1333998"/>
    <lineage>
        <taxon>Bacteria</taxon>
        <taxon>Pseudomonadati</taxon>
        <taxon>Pseudomonadota</taxon>
        <taxon>Alphaproteobacteria</taxon>
        <taxon>Hyphomicrobiales</taxon>
        <taxon>Parvibaculaceae</taxon>
        <taxon>Tepidicaulis</taxon>
    </lineage>
</organism>
<evidence type="ECO:0000313" key="4">
    <source>
        <dbReference type="Proteomes" id="UP000028702"/>
    </source>
</evidence>
<dbReference type="EMBL" id="BBIO01000002">
    <property type="protein sequence ID" value="GAK44060.1"/>
    <property type="molecule type" value="Genomic_DNA"/>
</dbReference>
<dbReference type="STRING" id="1333998.M2A_0559"/>
<keyword evidence="4" id="KW-1185">Reference proteome</keyword>
<evidence type="ECO:0000256" key="2">
    <source>
        <dbReference type="SAM" id="Phobius"/>
    </source>
</evidence>
<sequence>MNAKTDTSLPAIARLLGRLDGRMLFWLLVLAGVLLALSDFAYHRHEIFDFEAVPLFYAGFAAASVLVLVLAGGIFRALFKRGENFYAPFSTDSEPPLKAQERDHA</sequence>
<feature type="region of interest" description="Disordered" evidence="1">
    <location>
        <begin position="86"/>
        <end position="105"/>
    </location>
</feature>
<comment type="caution">
    <text evidence="3">The sequence shown here is derived from an EMBL/GenBank/DDBJ whole genome shotgun (WGS) entry which is preliminary data.</text>
</comment>
<protein>
    <submittedName>
        <fullName evidence="3">Conserved protein</fullName>
    </submittedName>
</protein>
<evidence type="ECO:0000256" key="1">
    <source>
        <dbReference type="SAM" id="MobiDB-lite"/>
    </source>
</evidence>
<keyword evidence="2" id="KW-0472">Membrane</keyword>
<dbReference type="AlphaFoldDB" id="A0A081B7P2"/>
<accession>A0A081B7P2</accession>
<reference evidence="3 4" key="1">
    <citation type="submission" date="2014-07" db="EMBL/GenBank/DDBJ databases">
        <title>Tepidicaulis marinum gen. nov., sp. nov., a novel marine bacterium denitrifying nitrate to nitrous oxide strictly under microaerobic conditions.</title>
        <authorList>
            <person name="Takeuchi M."/>
            <person name="Yamagishi T."/>
            <person name="Kamagata Y."/>
            <person name="Oshima K."/>
            <person name="Hattori M."/>
            <person name="Katayama T."/>
            <person name="Hanada S."/>
            <person name="Tamaki H."/>
            <person name="Marumo K."/>
            <person name="Maeda H."/>
            <person name="Nedachi M."/>
            <person name="Iwasaki W."/>
            <person name="Suwa Y."/>
            <person name="Sakata S."/>
        </authorList>
    </citation>
    <scope>NUCLEOTIDE SEQUENCE [LARGE SCALE GENOMIC DNA]</scope>
    <source>
        <strain evidence="3 4">MA2</strain>
    </source>
</reference>